<dbReference type="InterPro" id="IPR009057">
    <property type="entry name" value="Homeodomain-like_sf"/>
</dbReference>
<dbReference type="Gene3D" id="1.10.357.10">
    <property type="entry name" value="Tetracycline Repressor, domain 2"/>
    <property type="match status" value="1"/>
</dbReference>
<proteinExistence type="predicted"/>
<evidence type="ECO:0000256" key="2">
    <source>
        <dbReference type="PROSITE-ProRule" id="PRU00335"/>
    </source>
</evidence>
<evidence type="ECO:0000259" key="3">
    <source>
        <dbReference type="PROSITE" id="PS50977"/>
    </source>
</evidence>
<dbReference type="AlphaFoldDB" id="A0A3M8CK52"/>
<dbReference type="SUPFAM" id="SSF46689">
    <property type="entry name" value="Homeodomain-like"/>
    <property type="match status" value="1"/>
</dbReference>
<dbReference type="InterPro" id="IPR001647">
    <property type="entry name" value="HTH_TetR"/>
</dbReference>
<name>A0A3M8CK52_9BACL</name>
<dbReference type="EMBL" id="RHHR01000009">
    <property type="protein sequence ID" value="RNB75968.1"/>
    <property type="molecule type" value="Genomic_DNA"/>
</dbReference>
<dbReference type="GO" id="GO:0003677">
    <property type="term" value="F:DNA binding"/>
    <property type="evidence" value="ECO:0007669"/>
    <property type="project" value="UniProtKB-UniRule"/>
</dbReference>
<dbReference type="InterPro" id="IPR050624">
    <property type="entry name" value="HTH-type_Tx_Regulator"/>
</dbReference>
<dbReference type="Proteomes" id="UP000282028">
    <property type="component" value="Unassembled WGS sequence"/>
</dbReference>
<dbReference type="PANTHER" id="PTHR43479">
    <property type="entry name" value="ACREF/ENVCD OPERON REPRESSOR-RELATED"/>
    <property type="match status" value="1"/>
</dbReference>
<evidence type="ECO:0000313" key="5">
    <source>
        <dbReference type="Proteomes" id="UP000282028"/>
    </source>
</evidence>
<feature type="DNA-binding region" description="H-T-H motif" evidence="2">
    <location>
        <begin position="10"/>
        <end position="29"/>
    </location>
</feature>
<organism evidence="4 5">
    <name type="scientific">Brevibacillus invocatus</name>
    <dbReference type="NCBI Taxonomy" id="173959"/>
    <lineage>
        <taxon>Bacteria</taxon>
        <taxon>Bacillati</taxon>
        <taxon>Bacillota</taxon>
        <taxon>Bacilli</taxon>
        <taxon>Bacillales</taxon>
        <taxon>Paenibacillaceae</taxon>
        <taxon>Brevibacillus</taxon>
    </lineage>
</organism>
<accession>A0A3M8CK52</accession>
<dbReference type="PANTHER" id="PTHR43479:SF11">
    <property type="entry name" value="ACREF_ENVCD OPERON REPRESSOR-RELATED"/>
    <property type="match status" value="1"/>
</dbReference>
<keyword evidence="1 2" id="KW-0238">DNA-binding</keyword>
<dbReference type="PROSITE" id="PS50977">
    <property type="entry name" value="HTH_TETR_2"/>
    <property type="match status" value="1"/>
</dbReference>
<evidence type="ECO:0000313" key="4">
    <source>
        <dbReference type="EMBL" id="RNB75968.1"/>
    </source>
</evidence>
<dbReference type="Pfam" id="PF00440">
    <property type="entry name" value="TetR_N"/>
    <property type="match status" value="1"/>
</dbReference>
<feature type="domain" description="HTH tetR-type" evidence="3">
    <location>
        <begin position="1"/>
        <end position="47"/>
    </location>
</feature>
<evidence type="ECO:0000256" key="1">
    <source>
        <dbReference type="ARBA" id="ARBA00023125"/>
    </source>
</evidence>
<keyword evidence="5" id="KW-1185">Reference proteome</keyword>
<reference evidence="4 5" key="1">
    <citation type="submission" date="2018-10" db="EMBL/GenBank/DDBJ databases">
        <title>Phylogenomics of Brevibacillus.</title>
        <authorList>
            <person name="Dunlap C."/>
        </authorList>
    </citation>
    <scope>NUCLEOTIDE SEQUENCE [LARGE SCALE GENOMIC DNA]</scope>
    <source>
        <strain evidence="4 5">JCM 12215</strain>
    </source>
</reference>
<protein>
    <submittedName>
        <fullName evidence="4">TetR/AcrR family transcriptional regulator</fullName>
    </submittedName>
</protein>
<gene>
    <name evidence="4" type="ORF">EDM52_05220</name>
</gene>
<dbReference type="OrthoDB" id="277085at2"/>
<comment type="caution">
    <text evidence="4">The sequence shown here is derived from an EMBL/GenBank/DDBJ whole genome shotgun (WGS) entry which is preliminary data.</text>
</comment>
<sequence length="180" mass="20738">MAQKGFKGATTRKISELAGVNEVTIFRHFTNKKGIVVELLSEMLDVRKPLENSLQGDFGQLREMLIDYGRTYYQLMVDRKELIMISLMECDNYPEVCKLFSNLPLSAIELLDIKLKGFQEQGHLPLSLNTWSVSAMFISTFFHAFMAKYRLHIEFDLKVTEEELFVETTDIMLGGILNRT</sequence>